<dbReference type="AlphaFoldDB" id="A0A401Z8J8"/>
<proteinExistence type="predicted"/>
<gene>
    <name evidence="2" type="ORF">KDAU_04880</name>
</gene>
<dbReference type="RefSeq" id="WP_126594465.1">
    <property type="nucleotide sequence ID" value="NZ_BIFQ01000001.1"/>
</dbReference>
<feature type="domain" description="DUF1330" evidence="1">
    <location>
        <begin position="3"/>
        <end position="94"/>
    </location>
</feature>
<dbReference type="PANTHER" id="PTHR41521:SF4">
    <property type="entry name" value="BLR0684 PROTEIN"/>
    <property type="match status" value="1"/>
</dbReference>
<comment type="caution">
    <text evidence="2">The sequence shown here is derived from an EMBL/GenBank/DDBJ whole genome shotgun (WGS) entry which is preliminary data.</text>
</comment>
<dbReference type="Pfam" id="PF07045">
    <property type="entry name" value="DUF1330"/>
    <property type="match status" value="1"/>
</dbReference>
<keyword evidence="3" id="KW-1185">Reference proteome</keyword>
<dbReference type="PANTHER" id="PTHR41521">
    <property type="match status" value="1"/>
</dbReference>
<dbReference type="InterPro" id="IPR010753">
    <property type="entry name" value="DUF1330"/>
</dbReference>
<name>A0A401Z8J8_9CHLR</name>
<dbReference type="Proteomes" id="UP000287224">
    <property type="component" value="Unassembled WGS sequence"/>
</dbReference>
<evidence type="ECO:0000313" key="2">
    <source>
        <dbReference type="EMBL" id="GCE03159.1"/>
    </source>
</evidence>
<reference evidence="3" key="1">
    <citation type="submission" date="2018-12" db="EMBL/GenBank/DDBJ databases">
        <title>Tengunoibacter tsumagoiensis gen. nov., sp. nov., Dictyobacter kobayashii sp. nov., D. alpinus sp. nov., and D. joshuensis sp. nov. and description of Dictyobacteraceae fam. nov. within the order Ktedonobacterales isolated from Tengu-no-mugimeshi.</title>
        <authorList>
            <person name="Wang C.M."/>
            <person name="Zheng Y."/>
            <person name="Sakai Y."/>
            <person name="Toyoda A."/>
            <person name="Minakuchi Y."/>
            <person name="Abe K."/>
            <person name="Yokota A."/>
            <person name="Yabe S."/>
        </authorList>
    </citation>
    <scope>NUCLEOTIDE SEQUENCE [LARGE SCALE GENOMIC DNA]</scope>
    <source>
        <strain evidence="3">S-27</strain>
    </source>
</reference>
<evidence type="ECO:0000313" key="3">
    <source>
        <dbReference type="Proteomes" id="UP000287224"/>
    </source>
</evidence>
<protein>
    <recommendedName>
        <fullName evidence="1">DUF1330 domain-containing protein</fullName>
    </recommendedName>
</protein>
<sequence length="96" mass="11352">MAAYFIVDVKVHDPQTYEEYRKQVAATLEKYGGKFLVRGGAFEVIEGEWPLQRLVILEFEDAAQFRRWYDSPEYSKIREIRFRASEARAVMVQEVE</sequence>
<accession>A0A401Z8J8</accession>
<dbReference type="SUPFAM" id="SSF54909">
    <property type="entry name" value="Dimeric alpha+beta barrel"/>
    <property type="match status" value="1"/>
</dbReference>
<organism evidence="2 3">
    <name type="scientific">Dictyobacter aurantiacus</name>
    <dbReference type="NCBI Taxonomy" id="1936993"/>
    <lineage>
        <taxon>Bacteria</taxon>
        <taxon>Bacillati</taxon>
        <taxon>Chloroflexota</taxon>
        <taxon>Ktedonobacteria</taxon>
        <taxon>Ktedonobacterales</taxon>
        <taxon>Dictyobacteraceae</taxon>
        <taxon>Dictyobacter</taxon>
    </lineage>
</organism>
<dbReference type="InterPro" id="IPR011008">
    <property type="entry name" value="Dimeric_a/b-barrel"/>
</dbReference>
<dbReference type="Gene3D" id="3.30.70.100">
    <property type="match status" value="1"/>
</dbReference>
<dbReference type="EMBL" id="BIFQ01000001">
    <property type="protein sequence ID" value="GCE03159.1"/>
    <property type="molecule type" value="Genomic_DNA"/>
</dbReference>
<dbReference type="OrthoDB" id="516779at2"/>
<evidence type="ECO:0000259" key="1">
    <source>
        <dbReference type="Pfam" id="PF07045"/>
    </source>
</evidence>